<keyword evidence="4" id="KW-1185">Reference proteome</keyword>
<name>A0A850P7H9_9PROT</name>
<evidence type="ECO:0000313" key="3">
    <source>
        <dbReference type="EMBL" id="NVN40565.1"/>
    </source>
</evidence>
<evidence type="ECO:0000256" key="1">
    <source>
        <dbReference type="ARBA" id="ARBA00023002"/>
    </source>
</evidence>
<dbReference type="GO" id="GO:0004399">
    <property type="term" value="F:histidinol dehydrogenase activity"/>
    <property type="evidence" value="ECO:0007669"/>
    <property type="project" value="TreeGrafter"/>
</dbReference>
<keyword evidence="1" id="KW-0560">Oxidoreductase</keyword>
<protein>
    <submittedName>
        <fullName evidence="3">Histidinol dehydrogenase</fullName>
    </submittedName>
</protein>
<dbReference type="AlphaFoldDB" id="A0A850P7H9"/>
<organism evidence="3 4">
    <name type="scientific">Ameyamaea chiangmaiensis</name>
    <dbReference type="NCBI Taxonomy" id="442969"/>
    <lineage>
        <taxon>Bacteria</taxon>
        <taxon>Pseudomonadati</taxon>
        <taxon>Pseudomonadota</taxon>
        <taxon>Alphaproteobacteria</taxon>
        <taxon>Acetobacterales</taxon>
        <taxon>Acetobacteraceae</taxon>
        <taxon>Ameyamaea</taxon>
    </lineage>
</organism>
<dbReference type="Proteomes" id="UP000585665">
    <property type="component" value="Unassembled WGS sequence"/>
</dbReference>
<dbReference type="InterPro" id="IPR016161">
    <property type="entry name" value="Ald_DH/histidinol_DH"/>
</dbReference>
<dbReference type="SUPFAM" id="SSF53720">
    <property type="entry name" value="ALDH-like"/>
    <property type="match status" value="1"/>
</dbReference>
<accession>A0A850P7H9</accession>
<comment type="caution">
    <text evidence="3">The sequence shown here is derived from an EMBL/GenBank/DDBJ whole genome shotgun (WGS) entry which is preliminary data.</text>
</comment>
<dbReference type="PANTHER" id="PTHR21256">
    <property type="entry name" value="HISTIDINOL DEHYDROGENASE HDH"/>
    <property type="match status" value="1"/>
</dbReference>
<dbReference type="InterPro" id="IPR012131">
    <property type="entry name" value="Hstdl_DH"/>
</dbReference>
<dbReference type="Pfam" id="PF00815">
    <property type="entry name" value="Histidinol_dh"/>
    <property type="match status" value="1"/>
</dbReference>
<dbReference type="EMBL" id="JABXXR010000050">
    <property type="protein sequence ID" value="NVN40565.1"/>
    <property type="molecule type" value="Genomic_DNA"/>
</dbReference>
<dbReference type="PRINTS" id="PR00083">
    <property type="entry name" value="HOLDHDRGNASE"/>
</dbReference>
<proteinExistence type="inferred from homology"/>
<dbReference type="RefSeq" id="WP_176613524.1">
    <property type="nucleotide sequence ID" value="NZ_JABXXR010000050.1"/>
</dbReference>
<dbReference type="GO" id="GO:0000105">
    <property type="term" value="P:L-histidine biosynthetic process"/>
    <property type="evidence" value="ECO:0007669"/>
    <property type="project" value="TreeGrafter"/>
</dbReference>
<dbReference type="PANTHER" id="PTHR21256:SF2">
    <property type="entry name" value="HISTIDINE BIOSYNTHESIS TRIFUNCTIONAL PROTEIN"/>
    <property type="match status" value="1"/>
</dbReference>
<gene>
    <name evidence="3" type="ORF">HUK82_08310</name>
</gene>
<evidence type="ECO:0000256" key="2">
    <source>
        <dbReference type="RuleBase" id="RU004175"/>
    </source>
</evidence>
<sequence length="183" mass="19505">MIRLTTADANFDSAFGALVNGRTSEDISVARPVAEILARIRAEGDVALCDLTNRFDHTAVTPATLRVTDDEIDAACRDVEPSLLEALDLAATRIESFHRAQMPGDLSYTDPQGIRLGMRWTPLDAAGLYVPGGKAAYPSSVLMNAIPARVAGVTRLAMCVPTPHGQLNPLVMAAARRAGVHEV</sequence>
<comment type="similarity">
    <text evidence="2">Belongs to the histidinol dehydrogenase family.</text>
</comment>
<reference evidence="3 4" key="1">
    <citation type="submission" date="2020-06" db="EMBL/GenBank/DDBJ databases">
        <title>Description of novel acetic acid bacteria.</title>
        <authorList>
            <person name="Sombolestani A."/>
        </authorList>
    </citation>
    <scope>NUCLEOTIDE SEQUENCE [LARGE SCALE GENOMIC DNA]</scope>
    <source>
        <strain evidence="3 4">LMG 27010</strain>
    </source>
</reference>
<dbReference type="GO" id="GO:0046872">
    <property type="term" value="F:metal ion binding"/>
    <property type="evidence" value="ECO:0007669"/>
    <property type="project" value="InterPro"/>
</dbReference>
<feature type="non-terminal residue" evidence="3">
    <location>
        <position position="183"/>
    </location>
</feature>
<dbReference type="GO" id="GO:0051287">
    <property type="term" value="F:NAD binding"/>
    <property type="evidence" value="ECO:0007669"/>
    <property type="project" value="InterPro"/>
</dbReference>
<dbReference type="Gene3D" id="3.40.50.1980">
    <property type="entry name" value="Nitrogenase molybdenum iron protein domain"/>
    <property type="match status" value="1"/>
</dbReference>
<evidence type="ECO:0000313" key="4">
    <source>
        <dbReference type="Proteomes" id="UP000585665"/>
    </source>
</evidence>
<dbReference type="GO" id="GO:0005829">
    <property type="term" value="C:cytosol"/>
    <property type="evidence" value="ECO:0007669"/>
    <property type="project" value="TreeGrafter"/>
</dbReference>